<sequence>MDESGTTSWAQLSPFLDQVEDLPSFARFIDALRKDREDADRKEAARPGPSDPGWNGWRNDSIRDFLESAVAWAETKPAHLADENPWKAAARILYAGKYYE</sequence>
<evidence type="ECO:0000259" key="2">
    <source>
        <dbReference type="Pfam" id="PF24693"/>
    </source>
</evidence>
<dbReference type="InterPro" id="IPR056077">
    <property type="entry name" value="DUF7660"/>
</dbReference>
<protein>
    <recommendedName>
        <fullName evidence="2">DUF7660 domain-containing protein</fullName>
    </recommendedName>
</protein>
<dbReference type="EMBL" id="CP050296">
    <property type="protein sequence ID" value="QND61423.1"/>
    <property type="molecule type" value="Genomic_DNA"/>
</dbReference>
<reference evidence="4" key="1">
    <citation type="journal article" date="2020" name="Mol. Plant Microbe">
        <title>Rhizobial microsymbionts of the narrowly endemic Oxytropis species growing in Kamchatka are characterized by significant genetic diversity and possess a set of genes that are associated with T3SS and T6SS secretion systems and can affect the development of symbiosis.</title>
        <authorList>
            <person name="Safronova V."/>
            <person name="Guro P."/>
            <person name="Sazanova A."/>
            <person name="Kuznetsova I."/>
            <person name="Belimov A."/>
            <person name="Yakubov V."/>
            <person name="Chirak E."/>
            <person name="Afonin A."/>
            <person name="Gogolev Y."/>
            <person name="Andronov E."/>
            <person name="Tikhonovich I."/>
        </authorList>
    </citation>
    <scope>NUCLEOTIDE SEQUENCE [LARGE SCALE GENOMIC DNA]</scope>
    <source>
        <strain evidence="4">583</strain>
    </source>
</reference>
<dbReference type="Proteomes" id="UP000515465">
    <property type="component" value="Chromosome"/>
</dbReference>
<gene>
    <name evidence="3" type="ORF">HB778_26630</name>
</gene>
<name>A0A7G6T3U1_9HYPH</name>
<feature type="compositionally biased region" description="Basic and acidic residues" evidence="1">
    <location>
        <begin position="36"/>
        <end position="45"/>
    </location>
</feature>
<feature type="region of interest" description="Disordered" evidence="1">
    <location>
        <begin position="36"/>
        <end position="58"/>
    </location>
</feature>
<proteinExistence type="predicted"/>
<evidence type="ECO:0000313" key="3">
    <source>
        <dbReference type="EMBL" id="QND61423.1"/>
    </source>
</evidence>
<evidence type="ECO:0000313" key="4">
    <source>
        <dbReference type="Proteomes" id="UP000515465"/>
    </source>
</evidence>
<accession>A0A7G6T3U1</accession>
<organism evidence="3 4">
    <name type="scientific">Mesorhizobium huakuii</name>
    <dbReference type="NCBI Taxonomy" id="28104"/>
    <lineage>
        <taxon>Bacteria</taxon>
        <taxon>Pseudomonadati</taxon>
        <taxon>Pseudomonadota</taxon>
        <taxon>Alphaproteobacteria</taxon>
        <taxon>Hyphomicrobiales</taxon>
        <taxon>Phyllobacteriaceae</taxon>
        <taxon>Mesorhizobium</taxon>
    </lineage>
</organism>
<evidence type="ECO:0000256" key="1">
    <source>
        <dbReference type="SAM" id="MobiDB-lite"/>
    </source>
</evidence>
<dbReference type="AlphaFoldDB" id="A0A7G6T3U1"/>
<dbReference type="Pfam" id="PF24693">
    <property type="entry name" value="DUF7660"/>
    <property type="match status" value="1"/>
</dbReference>
<feature type="domain" description="DUF7660" evidence="2">
    <location>
        <begin position="25"/>
        <end position="100"/>
    </location>
</feature>